<organism evidence="19 21">
    <name type="scientific">Rotaria sordida</name>
    <dbReference type="NCBI Taxonomy" id="392033"/>
    <lineage>
        <taxon>Eukaryota</taxon>
        <taxon>Metazoa</taxon>
        <taxon>Spiralia</taxon>
        <taxon>Gnathifera</taxon>
        <taxon>Rotifera</taxon>
        <taxon>Eurotatoria</taxon>
        <taxon>Bdelloidea</taxon>
        <taxon>Philodinida</taxon>
        <taxon>Philodinidae</taxon>
        <taxon>Rotaria</taxon>
    </lineage>
</organism>
<keyword evidence="7 16" id="KW-0030">Aminoacyl-tRNA synthetase</keyword>
<comment type="catalytic activity">
    <reaction evidence="13">
        <text>tRNA(Glu) + L-glutamate + ATP = L-glutamyl-tRNA(Glu) + AMP + diphosphate</text>
        <dbReference type="Rhea" id="RHEA:23540"/>
        <dbReference type="Rhea" id="RHEA-COMP:9663"/>
        <dbReference type="Rhea" id="RHEA-COMP:9680"/>
        <dbReference type="ChEBI" id="CHEBI:29985"/>
        <dbReference type="ChEBI" id="CHEBI:30616"/>
        <dbReference type="ChEBI" id="CHEBI:33019"/>
        <dbReference type="ChEBI" id="CHEBI:78442"/>
        <dbReference type="ChEBI" id="CHEBI:78520"/>
        <dbReference type="ChEBI" id="CHEBI:456215"/>
        <dbReference type="EC" id="6.1.1.17"/>
    </reaction>
    <physiologicalReaction direction="left-to-right" evidence="13">
        <dbReference type="Rhea" id="RHEA:23541"/>
    </physiologicalReaction>
</comment>
<dbReference type="EMBL" id="CAJNOO010000284">
    <property type="protein sequence ID" value="CAF0889992.1"/>
    <property type="molecule type" value="Genomic_DNA"/>
</dbReference>
<dbReference type="InterPro" id="IPR020058">
    <property type="entry name" value="Glu/Gln-tRNA-synth_Ib_cat-dom"/>
</dbReference>
<dbReference type="Gene3D" id="3.40.50.620">
    <property type="entry name" value="HUPs"/>
    <property type="match status" value="1"/>
</dbReference>
<dbReference type="InterPro" id="IPR000924">
    <property type="entry name" value="Glu/Gln-tRNA-synth"/>
</dbReference>
<evidence type="ECO:0000256" key="12">
    <source>
        <dbReference type="ARBA" id="ARBA00044313"/>
    </source>
</evidence>
<dbReference type="InterPro" id="IPR020751">
    <property type="entry name" value="aa-tRNA-synth_I_codon-bd_sub2"/>
</dbReference>
<name>A0A813YWJ3_9BILA</name>
<evidence type="ECO:0000256" key="2">
    <source>
        <dbReference type="ARBA" id="ARBA00012835"/>
    </source>
</evidence>
<dbReference type="Proteomes" id="UP000663823">
    <property type="component" value="Unassembled WGS sequence"/>
</dbReference>
<comment type="catalytic activity">
    <reaction evidence="14">
        <text>tRNA(Glx) + L-glutamate + ATP = L-glutamyl-tRNA(Glx) + AMP + diphosphate</text>
        <dbReference type="Rhea" id="RHEA:18397"/>
        <dbReference type="Rhea" id="RHEA-COMP:9713"/>
        <dbReference type="Rhea" id="RHEA-COMP:9716"/>
        <dbReference type="ChEBI" id="CHEBI:29985"/>
        <dbReference type="ChEBI" id="CHEBI:30616"/>
        <dbReference type="ChEBI" id="CHEBI:33019"/>
        <dbReference type="ChEBI" id="CHEBI:78442"/>
        <dbReference type="ChEBI" id="CHEBI:78520"/>
        <dbReference type="ChEBI" id="CHEBI:456215"/>
        <dbReference type="EC" id="6.1.1.24"/>
    </reaction>
    <physiologicalReaction direction="left-to-right" evidence="14">
        <dbReference type="Rhea" id="RHEA:18398"/>
    </physiologicalReaction>
</comment>
<dbReference type="GO" id="GO:0004818">
    <property type="term" value="F:glutamate-tRNA ligase activity"/>
    <property type="evidence" value="ECO:0007669"/>
    <property type="project" value="UniProtKB-EC"/>
</dbReference>
<gene>
    <name evidence="20" type="ORF">OTI717_LOCUS553</name>
    <name evidence="19" type="ORF">RFH988_LOCUS8428</name>
</gene>
<dbReference type="PANTHER" id="PTHR43311:SF2">
    <property type="entry name" value="GLUTAMATE--TRNA LIGASE, MITOCHONDRIAL-RELATED"/>
    <property type="match status" value="1"/>
</dbReference>
<evidence type="ECO:0000313" key="20">
    <source>
        <dbReference type="EMBL" id="CAF3481495.1"/>
    </source>
</evidence>
<evidence type="ECO:0000313" key="19">
    <source>
        <dbReference type="EMBL" id="CAF0889992.1"/>
    </source>
</evidence>
<dbReference type="SUPFAM" id="SSF52374">
    <property type="entry name" value="Nucleotidylyl transferase"/>
    <property type="match status" value="1"/>
</dbReference>
<evidence type="ECO:0000256" key="15">
    <source>
        <dbReference type="ARBA" id="ARBA00047689"/>
    </source>
</evidence>
<dbReference type="InterPro" id="IPR004527">
    <property type="entry name" value="Glu-tRNA-ligase_bac/mito"/>
</dbReference>
<dbReference type="Pfam" id="PF19269">
    <property type="entry name" value="Anticodon_2"/>
    <property type="match status" value="1"/>
</dbReference>
<feature type="domain" description="Aminoacyl-tRNA synthetase class I anticodon-binding" evidence="18">
    <location>
        <begin position="361"/>
        <end position="495"/>
    </location>
</feature>
<evidence type="ECO:0000313" key="21">
    <source>
        <dbReference type="Proteomes" id="UP000663882"/>
    </source>
</evidence>
<dbReference type="NCBIfam" id="TIGR00464">
    <property type="entry name" value="gltX_bact"/>
    <property type="match status" value="1"/>
</dbReference>
<dbReference type="InterPro" id="IPR049940">
    <property type="entry name" value="GluQ/Sye"/>
</dbReference>
<dbReference type="Gene3D" id="1.10.10.350">
    <property type="match status" value="1"/>
</dbReference>
<dbReference type="PRINTS" id="PR00987">
    <property type="entry name" value="TRNASYNTHGLU"/>
</dbReference>
<dbReference type="SUPFAM" id="SSF48163">
    <property type="entry name" value="An anticodon-binding domain of class I aminoacyl-tRNA synthetases"/>
    <property type="match status" value="1"/>
</dbReference>
<protein>
    <recommendedName>
        <fullName evidence="10">Nondiscriminating glutamyl-tRNA synthetase EARS2, mitochondrial</fullName>
        <ecNumber evidence="2">6.1.1.17</ecNumber>
        <ecNumber evidence="9">6.1.1.24</ecNumber>
    </recommendedName>
    <alternativeName>
        <fullName evidence="12">Glutamate--tRNA(Gln) ligase EARS2, mitochondrial</fullName>
    </alternativeName>
    <alternativeName>
        <fullName evidence="8">Glutamyl-tRNA synthetase</fullName>
    </alternativeName>
    <alternativeName>
        <fullName evidence="11">Mitochondrial glutamyl-tRNA synthetase</fullName>
    </alternativeName>
</protein>
<dbReference type="GO" id="GO:0005739">
    <property type="term" value="C:mitochondrion"/>
    <property type="evidence" value="ECO:0007669"/>
    <property type="project" value="TreeGrafter"/>
</dbReference>
<dbReference type="GO" id="GO:0006424">
    <property type="term" value="P:glutamyl-tRNA aminoacylation"/>
    <property type="evidence" value="ECO:0007669"/>
    <property type="project" value="InterPro"/>
</dbReference>
<evidence type="ECO:0000256" key="9">
    <source>
        <dbReference type="ARBA" id="ARBA00044054"/>
    </source>
</evidence>
<evidence type="ECO:0000259" key="17">
    <source>
        <dbReference type="Pfam" id="PF00749"/>
    </source>
</evidence>
<reference evidence="19" key="1">
    <citation type="submission" date="2021-02" db="EMBL/GenBank/DDBJ databases">
        <authorList>
            <person name="Nowell W R."/>
        </authorList>
    </citation>
    <scope>NUCLEOTIDE SEQUENCE</scope>
</reference>
<dbReference type="EC" id="6.1.1.24" evidence="9"/>
<evidence type="ECO:0000256" key="8">
    <source>
        <dbReference type="ARBA" id="ARBA00030865"/>
    </source>
</evidence>
<dbReference type="Pfam" id="PF00749">
    <property type="entry name" value="tRNA-synt_1c"/>
    <property type="match status" value="1"/>
</dbReference>
<keyword evidence="4 16" id="KW-0547">Nucleotide-binding</keyword>
<comment type="catalytic activity">
    <reaction evidence="15">
        <text>tRNA(Gln) + L-glutamate + ATP = L-glutamyl-tRNA(Gln) + AMP + diphosphate</text>
        <dbReference type="Rhea" id="RHEA:64612"/>
        <dbReference type="Rhea" id="RHEA-COMP:9662"/>
        <dbReference type="Rhea" id="RHEA-COMP:9684"/>
        <dbReference type="ChEBI" id="CHEBI:29985"/>
        <dbReference type="ChEBI" id="CHEBI:30616"/>
        <dbReference type="ChEBI" id="CHEBI:33019"/>
        <dbReference type="ChEBI" id="CHEBI:78442"/>
        <dbReference type="ChEBI" id="CHEBI:78520"/>
        <dbReference type="ChEBI" id="CHEBI:456215"/>
    </reaction>
    <physiologicalReaction direction="left-to-right" evidence="15">
        <dbReference type="Rhea" id="RHEA:64613"/>
    </physiologicalReaction>
</comment>
<dbReference type="GO" id="GO:0008270">
    <property type="term" value="F:zinc ion binding"/>
    <property type="evidence" value="ECO:0007669"/>
    <property type="project" value="InterPro"/>
</dbReference>
<dbReference type="PANTHER" id="PTHR43311">
    <property type="entry name" value="GLUTAMATE--TRNA LIGASE"/>
    <property type="match status" value="1"/>
</dbReference>
<evidence type="ECO:0000259" key="18">
    <source>
        <dbReference type="Pfam" id="PF19269"/>
    </source>
</evidence>
<dbReference type="AlphaFoldDB" id="A0A813YWJ3"/>
<evidence type="ECO:0000256" key="7">
    <source>
        <dbReference type="ARBA" id="ARBA00023146"/>
    </source>
</evidence>
<evidence type="ECO:0000256" key="4">
    <source>
        <dbReference type="ARBA" id="ARBA00022741"/>
    </source>
</evidence>
<feature type="domain" description="Glutamyl/glutaminyl-tRNA synthetase class Ib catalytic" evidence="17">
    <location>
        <begin position="4"/>
        <end position="327"/>
    </location>
</feature>
<evidence type="ECO:0000256" key="16">
    <source>
        <dbReference type="RuleBase" id="RU363037"/>
    </source>
</evidence>
<dbReference type="InterPro" id="IPR045462">
    <property type="entry name" value="aa-tRNA-synth_I_cd-bd"/>
</dbReference>
<evidence type="ECO:0000256" key="11">
    <source>
        <dbReference type="ARBA" id="ARBA00044251"/>
    </source>
</evidence>
<keyword evidence="5 16" id="KW-0067">ATP-binding</keyword>
<accession>A0A813YWJ3</accession>
<dbReference type="HAMAP" id="MF_00022">
    <property type="entry name" value="Glu_tRNA_synth_type1"/>
    <property type="match status" value="1"/>
</dbReference>
<dbReference type="GO" id="GO:0050561">
    <property type="term" value="F:glutamate-tRNA(Gln) ligase activity"/>
    <property type="evidence" value="ECO:0007669"/>
    <property type="project" value="UniProtKB-EC"/>
</dbReference>
<evidence type="ECO:0000256" key="3">
    <source>
        <dbReference type="ARBA" id="ARBA00022598"/>
    </source>
</evidence>
<evidence type="ECO:0000256" key="13">
    <source>
        <dbReference type="ARBA" id="ARBA00047366"/>
    </source>
</evidence>
<keyword evidence="3 16" id="KW-0436">Ligase</keyword>
<proteinExistence type="inferred from homology"/>
<dbReference type="GO" id="GO:0005524">
    <property type="term" value="F:ATP binding"/>
    <property type="evidence" value="ECO:0007669"/>
    <property type="project" value="UniProtKB-KW"/>
</dbReference>
<dbReference type="InterPro" id="IPR033910">
    <property type="entry name" value="GluRS_core"/>
</dbReference>
<dbReference type="EC" id="6.1.1.17" evidence="2"/>
<sequence length="509" mass="60445">MSSIRVRFAPSPTGQLHFGGLRTALYNYLFSKSFNGKFLLRIEDTDRERIVPDSIEQIQTLLKWTRLQPDEPPIIQSERVDIYRKYLNKLFGKLNHQNQPHIYRCFCSVDRLMHLRHECKRRSQPYRYDGRCKQLTEKQQNEYLQQGLPHVIRFSLPTDDQGIQVYEDLVYGHHEHSPYITEGDFILLKSDGYPTYHLANVIDDHLMNITHVLRGHEWQTSTSKHLLLYKAFNWSAPIYGHLPLLERERGRKLSKRDPENVINPIEIDYYRQKGYFPNAILNFITLCGGGGFTDEDAITGKTLDEMISLFNIKLFSRHAAIVDFKKLSLCQRAHFKREYQKSIEGRQNIIEQLRQKVLHYYPEKNFISSIQLQNDYLEKVLNMIDFRIILLDELFTNNSYEYLWKEPEIKKDFIDNIEQFKFVIKQTLNNFNEIHFRHDDIKKFIEEYQPNTITNKQIFRIWRLVLCGCLQGPPVQEIATFFGSDTVRKRFENALVVLDQQNENVQVKL</sequence>
<dbReference type="InterPro" id="IPR008925">
    <property type="entry name" value="aa_tRNA-synth_I_cd-bd_sf"/>
</dbReference>
<dbReference type="EMBL" id="CAJOAX010000019">
    <property type="protein sequence ID" value="CAF3481495.1"/>
    <property type="molecule type" value="Genomic_DNA"/>
</dbReference>
<comment type="similarity">
    <text evidence="1">Belongs to the class-I aminoacyl-tRNA synthetase family. Glutamate--tRNA ligase type 1 subfamily.</text>
</comment>
<evidence type="ECO:0000256" key="5">
    <source>
        <dbReference type="ARBA" id="ARBA00022840"/>
    </source>
</evidence>
<evidence type="ECO:0000256" key="6">
    <source>
        <dbReference type="ARBA" id="ARBA00022917"/>
    </source>
</evidence>
<dbReference type="OrthoDB" id="428822at2759"/>
<keyword evidence="6 16" id="KW-0648">Protein biosynthesis</keyword>
<dbReference type="InterPro" id="IPR014729">
    <property type="entry name" value="Rossmann-like_a/b/a_fold"/>
</dbReference>
<evidence type="ECO:0000256" key="14">
    <source>
        <dbReference type="ARBA" id="ARBA00047479"/>
    </source>
</evidence>
<dbReference type="Proteomes" id="UP000663882">
    <property type="component" value="Unassembled WGS sequence"/>
</dbReference>
<evidence type="ECO:0000256" key="1">
    <source>
        <dbReference type="ARBA" id="ARBA00007894"/>
    </source>
</evidence>
<comment type="caution">
    <text evidence="19">The sequence shown here is derived from an EMBL/GenBank/DDBJ whole genome shotgun (WGS) entry which is preliminary data.</text>
</comment>
<dbReference type="CDD" id="cd00808">
    <property type="entry name" value="GluRS_core"/>
    <property type="match status" value="1"/>
</dbReference>
<dbReference type="GO" id="GO:0000049">
    <property type="term" value="F:tRNA binding"/>
    <property type="evidence" value="ECO:0007669"/>
    <property type="project" value="InterPro"/>
</dbReference>
<evidence type="ECO:0000256" key="10">
    <source>
        <dbReference type="ARBA" id="ARBA00044142"/>
    </source>
</evidence>